<name>A0A9W9ZWN3_9CNID</name>
<evidence type="ECO:0000313" key="2">
    <source>
        <dbReference type="EMBL" id="KAJ7388880.1"/>
    </source>
</evidence>
<accession>A0A9W9ZWN3</accession>
<sequence length="234" mass="25295">MFIVNVALILVLLSGSHAVLPDVGKCTFMEYYCSALKCNTAFFKGLQKDPNGDCSSKYNQMANCTIKTLKICTGDQLSHKQIEGIVRQSFKEVALCSDGAIEVPTLPSVGSPCSASFSTEANACVKTFHEKFAADKSDPSLCEEEAKAKQCLKKLMATDCNFSSDVQEILDLSFTDYNPFCANNRDPGATGNDQCYGTKEPSEVVANGVATGHKSSVLQALLFSFVSLLFFVKV</sequence>
<feature type="chain" id="PRO_5040847332" evidence="1">
    <location>
        <begin position="19"/>
        <end position="234"/>
    </location>
</feature>
<keyword evidence="3" id="KW-1185">Reference proteome</keyword>
<evidence type="ECO:0000256" key="1">
    <source>
        <dbReference type="SAM" id="SignalP"/>
    </source>
</evidence>
<feature type="signal peptide" evidence="1">
    <location>
        <begin position="1"/>
        <end position="18"/>
    </location>
</feature>
<dbReference type="EMBL" id="MU825448">
    <property type="protein sequence ID" value="KAJ7388880.1"/>
    <property type="molecule type" value="Genomic_DNA"/>
</dbReference>
<protein>
    <submittedName>
        <fullName evidence="2">Uncharacterized protein</fullName>
    </submittedName>
</protein>
<keyword evidence="1" id="KW-0732">Signal</keyword>
<gene>
    <name evidence="2" type="ORF">OS493_035220</name>
</gene>
<dbReference type="AlphaFoldDB" id="A0A9W9ZWN3"/>
<proteinExistence type="predicted"/>
<organism evidence="2 3">
    <name type="scientific">Desmophyllum pertusum</name>
    <dbReference type="NCBI Taxonomy" id="174260"/>
    <lineage>
        <taxon>Eukaryota</taxon>
        <taxon>Metazoa</taxon>
        <taxon>Cnidaria</taxon>
        <taxon>Anthozoa</taxon>
        <taxon>Hexacorallia</taxon>
        <taxon>Scleractinia</taxon>
        <taxon>Caryophylliina</taxon>
        <taxon>Caryophylliidae</taxon>
        <taxon>Desmophyllum</taxon>
    </lineage>
</organism>
<comment type="caution">
    <text evidence="2">The sequence shown here is derived from an EMBL/GenBank/DDBJ whole genome shotgun (WGS) entry which is preliminary data.</text>
</comment>
<dbReference type="Proteomes" id="UP001163046">
    <property type="component" value="Unassembled WGS sequence"/>
</dbReference>
<dbReference type="OrthoDB" id="5953574at2759"/>
<reference evidence="2" key="1">
    <citation type="submission" date="2023-01" db="EMBL/GenBank/DDBJ databases">
        <title>Genome assembly of the deep-sea coral Lophelia pertusa.</title>
        <authorList>
            <person name="Herrera S."/>
            <person name="Cordes E."/>
        </authorList>
    </citation>
    <scope>NUCLEOTIDE SEQUENCE</scope>
    <source>
        <strain evidence="2">USNM1676648</strain>
        <tissue evidence="2">Polyp</tissue>
    </source>
</reference>
<evidence type="ECO:0000313" key="3">
    <source>
        <dbReference type="Proteomes" id="UP001163046"/>
    </source>
</evidence>